<dbReference type="InterPro" id="IPR009100">
    <property type="entry name" value="AcylCoA_DH/oxidase_NM_dom_sf"/>
</dbReference>
<feature type="non-terminal residue" evidence="2">
    <location>
        <position position="1"/>
    </location>
</feature>
<name>A0ABS1TKJ8_9BACI</name>
<dbReference type="Gene3D" id="2.40.110.10">
    <property type="entry name" value="Butyryl-CoA Dehydrogenase, subunit A, domain 2"/>
    <property type="match status" value="1"/>
</dbReference>
<evidence type="ECO:0000313" key="2">
    <source>
        <dbReference type="EMBL" id="MBL4951792.1"/>
    </source>
</evidence>
<dbReference type="SUPFAM" id="SSF56645">
    <property type="entry name" value="Acyl-CoA dehydrogenase NM domain-like"/>
    <property type="match status" value="1"/>
</dbReference>
<accession>A0ABS1TKJ8</accession>
<keyword evidence="3" id="KW-1185">Reference proteome</keyword>
<dbReference type="Pfam" id="PF02771">
    <property type="entry name" value="Acyl-CoA_dh_N"/>
    <property type="match status" value="1"/>
</dbReference>
<proteinExistence type="predicted"/>
<comment type="caution">
    <text evidence="2">The sequence shown here is derived from an EMBL/GenBank/DDBJ whole genome shotgun (WGS) entry which is preliminary data.</text>
</comment>
<dbReference type="PANTHER" id="PTHR42803:SF1">
    <property type="entry name" value="BROAD-SPECIFICITY LINEAR ACYL-COA DEHYDROGENASE FADE5"/>
    <property type="match status" value="1"/>
</dbReference>
<dbReference type="EMBL" id="JAESWB010000089">
    <property type="protein sequence ID" value="MBL4951792.1"/>
    <property type="molecule type" value="Genomic_DNA"/>
</dbReference>
<dbReference type="Gene3D" id="1.10.540.10">
    <property type="entry name" value="Acyl-CoA dehydrogenase/oxidase, N-terminal domain"/>
    <property type="match status" value="1"/>
</dbReference>
<evidence type="ECO:0000259" key="1">
    <source>
        <dbReference type="Pfam" id="PF02771"/>
    </source>
</evidence>
<dbReference type="InterPro" id="IPR046373">
    <property type="entry name" value="Acyl-CoA_Oxase/DH_mid-dom_sf"/>
</dbReference>
<dbReference type="InterPro" id="IPR037069">
    <property type="entry name" value="AcylCoA_DH/ox_N_sf"/>
</dbReference>
<feature type="domain" description="Acyl-CoA dehydrogenase/oxidase N-terminal" evidence="1">
    <location>
        <begin position="64"/>
        <end position="143"/>
    </location>
</feature>
<organism evidence="2 3">
    <name type="scientific">Neobacillus paridis</name>
    <dbReference type="NCBI Taxonomy" id="2803862"/>
    <lineage>
        <taxon>Bacteria</taxon>
        <taxon>Bacillati</taxon>
        <taxon>Bacillota</taxon>
        <taxon>Bacilli</taxon>
        <taxon>Bacillales</taxon>
        <taxon>Bacillaceae</taxon>
        <taxon>Neobacillus</taxon>
    </lineage>
</organism>
<dbReference type="InterPro" id="IPR013786">
    <property type="entry name" value="AcylCoA_DH/ox_N"/>
</dbReference>
<dbReference type="PANTHER" id="PTHR42803">
    <property type="entry name" value="ACYL-COA DEHYDROGENASE"/>
    <property type="match status" value="1"/>
</dbReference>
<gene>
    <name evidence="2" type="ORF">JK635_06025</name>
</gene>
<dbReference type="InterPro" id="IPR052166">
    <property type="entry name" value="Diverse_Acyl-CoA_DH"/>
</dbReference>
<evidence type="ECO:0000313" key="3">
    <source>
        <dbReference type="Proteomes" id="UP000623967"/>
    </source>
</evidence>
<reference evidence="2 3" key="1">
    <citation type="submission" date="2021-01" db="EMBL/GenBank/DDBJ databases">
        <title>Genome public.</title>
        <authorList>
            <person name="Liu C."/>
            <person name="Sun Q."/>
        </authorList>
    </citation>
    <scope>NUCLEOTIDE SEQUENCE [LARGE SCALE GENOMIC DNA]</scope>
    <source>
        <strain evidence="2 3">YIM B02564</strain>
    </source>
</reference>
<dbReference type="Proteomes" id="UP000623967">
    <property type="component" value="Unassembled WGS sequence"/>
</dbReference>
<sequence>LLQVENELKQLPPHAEVDADIINQVLEEGGRFTSEVVFPLNHSGDREGCRLNQETHEVATPKGFKEAYRQYIDAGWPSLSADPEFGGQGLPVVLNNAFYEMLNSSNQAWTMYPGLSHGAYECLHAHGTPEQKQLYLPRLVSGEWTGTMCLTEPHCGTDLGMLRSKAEPQA</sequence>
<feature type="non-terminal residue" evidence="2">
    <location>
        <position position="170"/>
    </location>
</feature>
<protein>
    <submittedName>
        <fullName evidence="2">Acyl-CoA dehydrogenase family protein</fullName>
    </submittedName>
</protein>